<comment type="subcellular location">
    <subcellularLocation>
        <location evidence="1">Membrane</location>
        <topology evidence="1">Single-pass membrane protein</topology>
    </subcellularLocation>
</comment>
<dbReference type="InterPro" id="IPR044839">
    <property type="entry name" value="NDR1-like"/>
</dbReference>
<feature type="transmembrane region" description="Helical" evidence="5">
    <location>
        <begin position="97"/>
        <end position="120"/>
    </location>
</feature>
<dbReference type="GO" id="GO:0009506">
    <property type="term" value="C:plasmodesma"/>
    <property type="evidence" value="ECO:0007669"/>
    <property type="project" value="TreeGrafter"/>
</dbReference>
<feature type="domain" description="Late embryogenesis abundant protein LEA-2 subgroup" evidence="6">
    <location>
        <begin position="152"/>
        <end position="251"/>
    </location>
</feature>
<evidence type="ECO:0000256" key="2">
    <source>
        <dbReference type="ARBA" id="ARBA00022692"/>
    </source>
</evidence>
<evidence type="ECO:0000256" key="1">
    <source>
        <dbReference type="ARBA" id="ARBA00004167"/>
    </source>
</evidence>
<evidence type="ECO:0000256" key="4">
    <source>
        <dbReference type="ARBA" id="ARBA00023136"/>
    </source>
</evidence>
<reference evidence="7 8" key="1">
    <citation type="submission" date="2024-01" db="EMBL/GenBank/DDBJ databases">
        <title>The genomes of 5 underutilized Papilionoideae crops provide insights into root nodulation and disease resistanc.</title>
        <authorList>
            <person name="Jiang F."/>
        </authorList>
    </citation>
    <scope>NUCLEOTIDE SEQUENCE [LARGE SCALE GENOMIC DNA]</scope>
    <source>
        <strain evidence="7">LVBAO_FW01</strain>
        <tissue evidence="7">Leaves</tissue>
    </source>
</reference>
<feature type="transmembrane region" description="Helical" evidence="5">
    <location>
        <begin position="32"/>
        <end position="53"/>
    </location>
</feature>
<keyword evidence="3 5" id="KW-1133">Transmembrane helix</keyword>
<keyword evidence="2 5" id="KW-0812">Transmembrane</keyword>
<comment type="caution">
    <text evidence="7">The sequence shown here is derived from an EMBL/GenBank/DDBJ whole genome shotgun (WGS) entry which is preliminary data.</text>
</comment>
<dbReference type="InterPro" id="IPR004864">
    <property type="entry name" value="LEA_2"/>
</dbReference>
<keyword evidence="4 5" id="KW-0472">Membrane</keyword>
<evidence type="ECO:0000256" key="3">
    <source>
        <dbReference type="ARBA" id="ARBA00022989"/>
    </source>
</evidence>
<accession>A0AAN9LLE0</accession>
<dbReference type="GO" id="GO:0098542">
    <property type="term" value="P:defense response to other organism"/>
    <property type="evidence" value="ECO:0007669"/>
    <property type="project" value="InterPro"/>
</dbReference>
<sequence>MLRRLSGHGPPSPDCINCSFSKFKLIHMSAKGLKLSHISSSLALLSIPLLHFFLSHCLLQFRFLFFTTQILFCLSQSSYLPIPRMEKDKISGSPKRAVCTCITIFLLLVAITLLVLWLVYRPHKPRFVVVGAAIYGLNTTTPPLMSATMQLTVLIRNPNRRVSVYYDRFSAFVSYRNQAITPQVVLPPLHQDKHSTVSLSPVIGGTAVPVSVEVSNGLMVDEAYGVVGLKLIFQGRVRWKAGAIKTAHYGLYVNCNLLMGLKKGFVGPVPLLGAQPCDVADTVCSAYVNGESKFERMALHAAKKASPLFKIVYKVPCFYKAKGKHELSYIPF</sequence>
<dbReference type="Pfam" id="PF03168">
    <property type="entry name" value="LEA_2"/>
    <property type="match status" value="1"/>
</dbReference>
<gene>
    <name evidence="7" type="ORF">VNO77_18757</name>
</gene>
<dbReference type="Proteomes" id="UP001367508">
    <property type="component" value="Unassembled WGS sequence"/>
</dbReference>
<evidence type="ECO:0000259" key="6">
    <source>
        <dbReference type="Pfam" id="PF03168"/>
    </source>
</evidence>
<dbReference type="PANTHER" id="PTHR31415">
    <property type="entry name" value="OS05G0367900 PROTEIN"/>
    <property type="match status" value="1"/>
</dbReference>
<dbReference type="EMBL" id="JAYMYQ010000004">
    <property type="protein sequence ID" value="KAK7338157.1"/>
    <property type="molecule type" value="Genomic_DNA"/>
</dbReference>
<dbReference type="AlphaFoldDB" id="A0AAN9LLE0"/>
<evidence type="ECO:0000313" key="8">
    <source>
        <dbReference type="Proteomes" id="UP001367508"/>
    </source>
</evidence>
<evidence type="ECO:0000313" key="7">
    <source>
        <dbReference type="EMBL" id="KAK7338157.1"/>
    </source>
</evidence>
<keyword evidence="8" id="KW-1185">Reference proteome</keyword>
<dbReference type="GO" id="GO:0005886">
    <property type="term" value="C:plasma membrane"/>
    <property type="evidence" value="ECO:0007669"/>
    <property type="project" value="TreeGrafter"/>
</dbReference>
<evidence type="ECO:0000256" key="5">
    <source>
        <dbReference type="SAM" id="Phobius"/>
    </source>
</evidence>
<proteinExistence type="predicted"/>
<name>A0AAN9LLE0_CANGL</name>
<protein>
    <recommendedName>
        <fullName evidence="6">Late embryogenesis abundant protein LEA-2 subgroup domain-containing protein</fullName>
    </recommendedName>
</protein>
<dbReference type="PANTHER" id="PTHR31415:SF9">
    <property type="entry name" value="OS05G0367900 PROTEIN"/>
    <property type="match status" value="1"/>
</dbReference>
<feature type="transmembrane region" description="Helical" evidence="5">
    <location>
        <begin position="59"/>
        <end position="76"/>
    </location>
</feature>
<organism evidence="7 8">
    <name type="scientific">Canavalia gladiata</name>
    <name type="common">Sword bean</name>
    <name type="synonym">Dolichos gladiatus</name>
    <dbReference type="NCBI Taxonomy" id="3824"/>
    <lineage>
        <taxon>Eukaryota</taxon>
        <taxon>Viridiplantae</taxon>
        <taxon>Streptophyta</taxon>
        <taxon>Embryophyta</taxon>
        <taxon>Tracheophyta</taxon>
        <taxon>Spermatophyta</taxon>
        <taxon>Magnoliopsida</taxon>
        <taxon>eudicotyledons</taxon>
        <taxon>Gunneridae</taxon>
        <taxon>Pentapetalae</taxon>
        <taxon>rosids</taxon>
        <taxon>fabids</taxon>
        <taxon>Fabales</taxon>
        <taxon>Fabaceae</taxon>
        <taxon>Papilionoideae</taxon>
        <taxon>50 kb inversion clade</taxon>
        <taxon>NPAAA clade</taxon>
        <taxon>indigoferoid/millettioid clade</taxon>
        <taxon>Phaseoleae</taxon>
        <taxon>Canavalia</taxon>
    </lineage>
</organism>